<feature type="compositionally biased region" description="Low complexity" evidence="6">
    <location>
        <begin position="622"/>
        <end position="633"/>
    </location>
</feature>
<evidence type="ECO:0000256" key="5">
    <source>
        <dbReference type="ARBA" id="ARBA00022777"/>
    </source>
</evidence>
<dbReference type="InterPro" id="IPR000850">
    <property type="entry name" value="Adenylat/UMP-CMP_kin"/>
</dbReference>
<dbReference type="PRINTS" id="PR00094">
    <property type="entry name" value="ADENYLTKNASE"/>
</dbReference>
<evidence type="ECO:0000256" key="3">
    <source>
        <dbReference type="ARBA" id="ARBA00022679"/>
    </source>
</evidence>
<dbReference type="SUPFAM" id="SSF52540">
    <property type="entry name" value="P-loop containing nucleoside triphosphate hydrolases"/>
    <property type="match status" value="1"/>
</dbReference>
<dbReference type="Gene3D" id="3.40.50.300">
    <property type="entry name" value="P-loop containing nucleotide triphosphate hydrolases"/>
    <property type="match status" value="1"/>
</dbReference>
<evidence type="ECO:0000256" key="4">
    <source>
        <dbReference type="ARBA" id="ARBA00022741"/>
    </source>
</evidence>
<dbReference type="Pfam" id="PF00406">
    <property type="entry name" value="ADK"/>
    <property type="match status" value="1"/>
</dbReference>
<dbReference type="GO" id="GO:0003677">
    <property type="term" value="F:DNA binding"/>
    <property type="evidence" value="ECO:0007669"/>
    <property type="project" value="InterPro"/>
</dbReference>
<organism evidence="7 8">
    <name type="scientific">Elliptochloris bilobata</name>
    <dbReference type="NCBI Taxonomy" id="381761"/>
    <lineage>
        <taxon>Eukaryota</taxon>
        <taxon>Viridiplantae</taxon>
        <taxon>Chlorophyta</taxon>
        <taxon>core chlorophytes</taxon>
        <taxon>Trebouxiophyceae</taxon>
        <taxon>Trebouxiophyceae incertae sedis</taxon>
        <taxon>Elliptochloris clade</taxon>
        <taxon>Elliptochloris</taxon>
    </lineage>
</organism>
<comment type="similarity">
    <text evidence="1">Belongs to the adenylate kinase family.</text>
</comment>
<evidence type="ECO:0000256" key="2">
    <source>
        <dbReference type="ARBA" id="ARBA00012955"/>
    </source>
</evidence>
<dbReference type="GO" id="GO:0005524">
    <property type="term" value="F:ATP binding"/>
    <property type="evidence" value="ECO:0007669"/>
    <property type="project" value="InterPro"/>
</dbReference>
<name>A0AAW1S2K8_9CHLO</name>
<dbReference type="SUPFAM" id="SSF48019">
    <property type="entry name" value="post-AAA+ oligomerization domain-like"/>
    <property type="match status" value="1"/>
</dbReference>
<dbReference type="InterPro" id="IPR027417">
    <property type="entry name" value="P-loop_NTPase"/>
</dbReference>
<evidence type="ECO:0000256" key="6">
    <source>
        <dbReference type="SAM" id="MobiDB-lite"/>
    </source>
</evidence>
<dbReference type="GO" id="GO:0006260">
    <property type="term" value="P:DNA replication"/>
    <property type="evidence" value="ECO:0007669"/>
    <property type="project" value="InterPro"/>
</dbReference>
<dbReference type="InterPro" id="IPR008921">
    <property type="entry name" value="DNA_pol3_clamp-load_cplx_C"/>
</dbReference>
<feature type="region of interest" description="Disordered" evidence="6">
    <location>
        <begin position="622"/>
        <end position="648"/>
    </location>
</feature>
<dbReference type="AlphaFoldDB" id="A0AAW1S2K8"/>
<protein>
    <recommendedName>
        <fullName evidence="2">adenylate kinase</fullName>
        <ecNumber evidence="2">2.7.4.3</ecNumber>
    </recommendedName>
</protein>
<dbReference type="Pfam" id="PF22534">
    <property type="entry name" value="RFC_C"/>
    <property type="match status" value="1"/>
</dbReference>
<dbReference type="PANTHER" id="PTHR23359">
    <property type="entry name" value="NUCLEOTIDE KINASE"/>
    <property type="match status" value="1"/>
</dbReference>
<keyword evidence="8" id="KW-1185">Reference proteome</keyword>
<dbReference type="GO" id="GO:0004017">
    <property type="term" value="F:AMP kinase activity"/>
    <property type="evidence" value="ECO:0007669"/>
    <property type="project" value="UniProtKB-EC"/>
</dbReference>
<dbReference type="Gene3D" id="1.20.272.10">
    <property type="match status" value="1"/>
</dbReference>
<dbReference type="Proteomes" id="UP001445335">
    <property type="component" value="Unassembled WGS sequence"/>
</dbReference>
<keyword evidence="5" id="KW-0418">Kinase</keyword>
<evidence type="ECO:0000256" key="1">
    <source>
        <dbReference type="ARBA" id="ARBA00007220"/>
    </source>
</evidence>
<dbReference type="FunFam" id="1.20.272.10:FF:000002">
    <property type="entry name" value="Replication factor C subunit 3"/>
    <property type="match status" value="1"/>
</dbReference>
<dbReference type="EC" id="2.7.4.3" evidence="2"/>
<proteinExistence type="inferred from homology"/>
<accession>A0AAW1S2K8</accession>
<dbReference type="EMBL" id="JALJOU010000014">
    <property type="protein sequence ID" value="KAK9839848.1"/>
    <property type="molecule type" value="Genomic_DNA"/>
</dbReference>
<evidence type="ECO:0000313" key="7">
    <source>
        <dbReference type="EMBL" id="KAK9839848.1"/>
    </source>
</evidence>
<dbReference type="PROSITE" id="PS00113">
    <property type="entry name" value="ADENYLATE_KINASE"/>
    <property type="match status" value="1"/>
</dbReference>
<dbReference type="InterPro" id="IPR033690">
    <property type="entry name" value="Adenylat_kinase_CS"/>
</dbReference>
<keyword evidence="3" id="KW-0808">Transferase</keyword>
<comment type="caution">
    <text evidence="7">The sequence shown here is derived from an EMBL/GenBank/DDBJ whole genome shotgun (WGS) entry which is preliminary data.</text>
</comment>
<dbReference type="Pfam" id="PF21960">
    <property type="entry name" value="RCF1-5-like_lid"/>
    <property type="match status" value="1"/>
</dbReference>
<dbReference type="Gene3D" id="1.10.8.60">
    <property type="match status" value="1"/>
</dbReference>
<gene>
    <name evidence="7" type="ORF">WJX81_005830</name>
</gene>
<sequence>MCPNELGARIAKASERNLRRALLILETCRVAQTPLQAQQALQLPDWELYIQEIAGLILKEQSPRRLFEVRGKLYELLVNCIPPELILRRLAIELLPKLDDELKHRAVEHAAFFEHRLQEGQKAIYHLEAFVARCCSQNAASMHTTEQKQSLGQDDLQAKTFQGSSDKVNVKAQVVFDACWRRLEEKHEDAIQCPKEIVWLNGAPGSGKGVNTKFILSSRGLTRAVTMSSLLERHPGIRQMMDNGELVPDTMVGDALLDVIFDPEEADAAGLVIDGFPRTALQADFLKLLFDKMMSLHHQFANTPNEWRFPRPSFKVVVLYVEQEESVRRQVMRAQLASLHNQRVLDAGAGDLWELRSTDIDIAKCRRRYEVFKQHYTTLLRLKQYFPFSLIDAMGSLDECKAQIARELRYQSSLDLDESTYAAIRHLPLAKDLVRASRQQLVAHLDTYSKRHPELFRAVVGVIDAEAMPVLKRCSLAGHAELKTRNKLFSRHPLAADMLIDILTDRGFSVAHVVDEVVVPERVDLRTGAIACRTDRVHHFRMTFERQGVREMAAAKEARDPGAVLAGGVGAAAIGQTLVPSNMPPERFGDQSDYARAQARHERLTRSLPVAEGEVGALTGAEAAGAAAAEGSGPSETRSPAPAQAAQANGDRMYALPQDSPAAAADAGELQHLEAQGEAARAGEAITASRLRDHYERHFADDRRSASGSASTQTGPAAAELGYEKAAIQPRLSVSDPAYSITEATFADAPDDALLGGQFLSEAALNAAHSGKGSAAVTVQLTLNVKTQSPE</sequence>
<reference evidence="7 8" key="1">
    <citation type="journal article" date="2024" name="Nat. Commun.">
        <title>Phylogenomics reveals the evolutionary origins of lichenization in chlorophyte algae.</title>
        <authorList>
            <person name="Puginier C."/>
            <person name="Libourel C."/>
            <person name="Otte J."/>
            <person name="Skaloud P."/>
            <person name="Haon M."/>
            <person name="Grisel S."/>
            <person name="Petersen M."/>
            <person name="Berrin J.G."/>
            <person name="Delaux P.M."/>
            <person name="Dal Grande F."/>
            <person name="Keller J."/>
        </authorList>
    </citation>
    <scope>NUCLEOTIDE SEQUENCE [LARGE SCALE GENOMIC DNA]</scope>
    <source>
        <strain evidence="7 8">SAG 245.80</strain>
    </source>
</reference>
<keyword evidence="4" id="KW-0547">Nucleotide-binding</keyword>
<evidence type="ECO:0000313" key="8">
    <source>
        <dbReference type="Proteomes" id="UP001445335"/>
    </source>
</evidence>